<dbReference type="PANTHER" id="PTHR48051:SF1">
    <property type="entry name" value="RAS SUPPRESSOR PROTEIN 1"/>
    <property type="match status" value="1"/>
</dbReference>
<dbReference type="EMBL" id="VYZN01000003">
    <property type="protein sequence ID" value="KAE9544103.1"/>
    <property type="molecule type" value="Genomic_DNA"/>
</dbReference>
<keyword evidence="1" id="KW-0433">Leucine-rich repeat</keyword>
<accession>A0A6G0U584</accession>
<evidence type="ECO:0000313" key="3">
    <source>
        <dbReference type="EMBL" id="KAE9544103.1"/>
    </source>
</evidence>
<dbReference type="InterPro" id="IPR050216">
    <property type="entry name" value="LRR_domain-containing"/>
</dbReference>
<evidence type="ECO:0000256" key="2">
    <source>
        <dbReference type="ARBA" id="ARBA00022737"/>
    </source>
</evidence>
<dbReference type="GO" id="GO:0005737">
    <property type="term" value="C:cytoplasm"/>
    <property type="evidence" value="ECO:0007669"/>
    <property type="project" value="TreeGrafter"/>
</dbReference>
<dbReference type="AlphaFoldDB" id="A0A6G0U584"/>
<dbReference type="SUPFAM" id="SSF52047">
    <property type="entry name" value="RNI-like"/>
    <property type="match status" value="1"/>
</dbReference>
<evidence type="ECO:0000256" key="1">
    <source>
        <dbReference type="ARBA" id="ARBA00022614"/>
    </source>
</evidence>
<dbReference type="Gene3D" id="3.80.10.10">
    <property type="entry name" value="Ribonuclease Inhibitor"/>
    <property type="match status" value="1"/>
</dbReference>
<dbReference type="Proteomes" id="UP000475862">
    <property type="component" value="Unassembled WGS sequence"/>
</dbReference>
<sequence length="402" mass="47587">MMFINCEVRVQKICREPFETFTPSELWIIKKENRYYLCLKNSYYPDGKTYKILNLHLIFFIFLEEGRLALQFIKPEEILYIECQNKWLLYMFYCALMRIVNRKDVFIDENQTPNTVHINNAVIDNFDPYTKFIAVDGFDNYVLNLRCLSTLVLQDCKSLVLPEEIGHLPIKNLNISGSKMPTSQHTQDIYWNWTSKLTIGGTLTTLEMDTVSLKRLPFEILHLKKLQTLSINNNNLAYLPHFIGELKNLKNLLAADNMLVNVPRCRPLAMLTRFELTYKFFDHPNYKNFDHLLSYNKRTTEPSDFKSLRHIALFKLMENFPLLKRQDIPRPLWEYFNYVGRCSKCRQWTLPNYCNIICIRFIPPGNSKISLRLDFGKNNGIPWQSMRCINEVECEARLRLVL</sequence>
<organism evidence="3 4">
    <name type="scientific">Aphis glycines</name>
    <name type="common">Soybean aphid</name>
    <dbReference type="NCBI Taxonomy" id="307491"/>
    <lineage>
        <taxon>Eukaryota</taxon>
        <taxon>Metazoa</taxon>
        <taxon>Ecdysozoa</taxon>
        <taxon>Arthropoda</taxon>
        <taxon>Hexapoda</taxon>
        <taxon>Insecta</taxon>
        <taxon>Pterygota</taxon>
        <taxon>Neoptera</taxon>
        <taxon>Paraneoptera</taxon>
        <taxon>Hemiptera</taxon>
        <taxon>Sternorrhyncha</taxon>
        <taxon>Aphidomorpha</taxon>
        <taxon>Aphidoidea</taxon>
        <taxon>Aphididae</taxon>
        <taxon>Aphidini</taxon>
        <taxon>Aphis</taxon>
        <taxon>Aphis</taxon>
    </lineage>
</organism>
<proteinExistence type="predicted"/>
<dbReference type="PANTHER" id="PTHR48051">
    <property type="match status" value="1"/>
</dbReference>
<comment type="caution">
    <text evidence="3">The sequence shown here is derived from an EMBL/GenBank/DDBJ whole genome shotgun (WGS) entry which is preliminary data.</text>
</comment>
<dbReference type="InterPro" id="IPR032675">
    <property type="entry name" value="LRR_dom_sf"/>
</dbReference>
<keyword evidence="2" id="KW-0677">Repeat</keyword>
<evidence type="ECO:0000313" key="4">
    <source>
        <dbReference type="Proteomes" id="UP000475862"/>
    </source>
</evidence>
<dbReference type="OrthoDB" id="17912at2759"/>
<reference evidence="3 4" key="1">
    <citation type="submission" date="2019-08" db="EMBL/GenBank/DDBJ databases">
        <title>The genome of the soybean aphid Biotype 1, its phylome, world population structure and adaptation to the North American continent.</title>
        <authorList>
            <person name="Giordano R."/>
            <person name="Donthu R.K."/>
            <person name="Hernandez A.G."/>
            <person name="Wright C.L."/>
            <person name="Zimin A.V."/>
        </authorList>
    </citation>
    <scope>NUCLEOTIDE SEQUENCE [LARGE SCALE GENOMIC DNA]</scope>
    <source>
        <tissue evidence="3">Whole aphids</tissue>
    </source>
</reference>
<keyword evidence="4" id="KW-1185">Reference proteome</keyword>
<name>A0A6G0U584_APHGL</name>
<protein>
    <submittedName>
        <fullName evidence="3">Uncharacterized protein</fullName>
    </submittedName>
</protein>
<gene>
    <name evidence="3" type="ORF">AGLY_001792</name>
</gene>